<dbReference type="SUPFAM" id="SSF53756">
    <property type="entry name" value="UDP-Glycosyltransferase/glycogen phosphorylase"/>
    <property type="match status" value="1"/>
</dbReference>
<evidence type="ECO:0000313" key="3">
    <source>
        <dbReference type="Proteomes" id="UP000199482"/>
    </source>
</evidence>
<protein>
    <recommendedName>
        <fullName evidence="5">D-inositol 3-phosphate glycosyltransferase</fullName>
    </recommendedName>
</protein>
<keyword evidence="4" id="KW-1185">Reference proteome</keyword>
<dbReference type="Proteomes" id="UP000199482">
    <property type="component" value="Chromosome I"/>
</dbReference>
<sequence>MSKPQLLILSFSSIAGDARVLKQVRLFRDRYAVTTCGYGPPPEGVVEHVRIPDDRPAHDLNGRLITLHWYRRALWSIPAVAWAGDALAGRRFDAVLANDLEAVPVAVRLAGGTRVHADLHEYTPRLHEEHEAWNRRIRPFHEWVARRYATRAASWTTVSGGLAREYERQFGFSPRIVTNAAPYADLQPTPVGDRIRIVHSGACLRNRNIMAMAEGVAAASAPVSLELYLTPNDPGYLEELRRFAEQSAGADGVPSVVLHDPVPYDSLIRTLNGFDLGIHVLPPVNFNNEWALPNKLFDYVQARLGVVVGPSAEMAEYVRTHDLGLVLDDFSAEALTRALDALDREAVAGFKRSADAAAEPMSAEAQVHVWADCVGRIIEEARA</sequence>
<gene>
    <name evidence="1" type="ORF">BCL57_002373</name>
    <name evidence="2" type="ORF">SAMN04489721_1802</name>
</gene>
<evidence type="ECO:0000313" key="4">
    <source>
        <dbReference type="Proteomes" id="UP000893823"/>
    </source>
</evidence>
<dbReference type="RefSeq" id="WP_092671203.1">
    <property type="nucleotide sequence ID" value="NZ_BMDN01000004.1"/>
</dbReference>
<reference evidence="1" key="3">
    <citation type="submission" date="2022-06" db="EMBL/GenBank/DDBJ databases">
        <title>Genomic Encyclopedia of Type Strains, Phase III (KMG-III): the genomes of soil and plant-associated and newly described type strains.</title>
        <authorList>
            <person name="Whitman W."/>
        </authorList>
    </citation>
    <scope>NUCLEOTIDE SEQUENCE</scope>
    <source>
        <strain evidence="1">CPCC 202695</strain>
    </source>
</reference>
<dbReference type="EMBL" id="LT629755">
    <property type="protein sequence ID" value="SDS72605.1"/>
    <property type="molecule type" value="Genomic_DNA"/>
</dbReference>
<reference evidence="3" key="1">
    <citation type="submission" date="2016-10" db="EMBL/GenBank/DDBJ databases">
        <authorList>
            <person name="Varghese N."/>
            <person name="Submissions S."/>
        </authorList>
    </citation>
    <scope>NUCLEOTIDE SEQUENCE [LARGE SCALE GENOMIC DNA]</scope>
    <source>
        <strain evidence="3">CPCC 202695</strain>
    </source>
</reference>
<proteinExistence type="predicted"/>
<accession>A0A1H1UJE8</accession>
<organism evidence="2 3">
    <name type="scientific">Agromyces flavus</name>
    <dbReference type="NCBI Taxonomy" id="589382"/>
    <lineage>
        <taxon>Bacteria</taxon>
        <taxon>Bacillati</taxon>
        <taxon>Actinomycetota</taxon>
        <taxon>Actinomycetes</taxon>
        <taxon>Micrococcales</taxon>
        <taxon>Microbacteriaceae</taxon>
        <taxon>Agromyces</taxon>
    </lineage>
</organism>
<evidence type="ECO:0000313" key="1">
    <source>
        <dbReference type="EMBL" id="MCP2368200.1"/>
    </source>
</evidence>
<dbReference type="AlphaFoldDB" id="A0A1H1UJE8"/>
<evidence type="ECO:0000313" key="2">
    <source>
        <dbReference type="EMBL" id="SDS72605.1"/>
    </source>
</evidence>
<name>A0A1H1UJE8_9MICO</name>
<dbReference type="Proteomes" id="UP000893823">
    <property type="component" value="Unassembled WGS sequence"/>
</dbReference>
<dbReference type="STRING" id="589382.SAMN04489721_1802"/>
<dbReference type="OrthoDB" id="9813214at2"/>
<dbReference type="EMBL" id="SODL02000004">
    <property type="protein sequence ID" value="MCP2368200.1"/>
    <property type="molecule type" value="Genomic_DNA"/>
</dbReference>
<dbReference type="Gene3D" id="3.40.50.2000">
    <property type="entry name" value="Glycogen Phosphorylase B"/>
    <property type="match status" value="2"/>
</dbReference>
<evidence type="ECO:0008006" key="5">
    <source>
        <dbReference type="Google" id="ProtNLM"/>
    </source>
</evidence>
<reference evidence="2" key="2">
    <citation type="submission" date="2016-10" db="EMBL/GenBank/DDBJ databases">
        <authorList>
            <person name="de Groot N.N."/>
        </authorList>
    </citation>
    <scope>NUCLEOTIDE SEQUENCE [LARGE SCALE GENOMIC DNA]</scope>
    <source>
        <strain evidence="2">CPCC 202695</strain>
    </source>
</reference>